<evidence type="ECO:0000259" key="12">
    <source>
        <dbReference type="PROSITE" id="PS51511"/>
    </source>
</evidence>
<gene>
    <name evidence="13" type="ORF">N1851_008419</name>
</gene>
<evidence type="ECO:0000313" key="13">
    <source>
        <dbReference type="EMBL" id="KAK0150477.1"/>
    </source>
</evidence>
<evidence type="ECO:0000259" key="11">
    <source>
        <dbReference type="PROSITE" id="PS50222"/>
    </source>
</evidence>
<feature type="region of interest" description="Disordered" evidence="10">
    <location>
        <begin position="95"/>
        <end position="116"/>
    </location>
</feature>
<comment type="caution">
    <text evidence="13">The sequence shown here is derived from an EMBL/GenBank/DDBJ whole genome shotgun (WGS) entry which is preliminary data.</text>
</comment>
<dbReference type="CDD" id="cd14686">
    <property type="entry name" value="bZIP"/>
    <property type="match status" value="1"/>
</dbReference>
<dbReference type="CDD" id="cd00051">
    <property type="entry name" value="EFh"/>
    <property type="match status" value="1"/>
</dbReference>
<dbReference type="Proteomes" id="UP001174136">
    <property type="component" value="Unassembled WGS sequence"/>
</dbReference>
<evidence type="ECO:0000256" key="10">
    <source>
        <dbReference type="SAM" id="MobiDB-lite"/>
    </source>
</evidence>
<dbReference type="GO" id="GO:0032465">
    <property type="term" value="P:regulation of cytokinesis"/>
    <property type="evidence" value="ECO:0007669"/>
    <property type="project" value="TreeGrafter"/>
</dbReference>
<feature type="domain" description="FIP-RBD" evidence="12">
    <location>
        <begin position="1015"/>
        <end position="1077"/>
    </location>
</feature>
<evidence type="ECO:0000256" key="3">
    <source>
        <dbReference type="ARBA" id="ARBA00004654"/>
    </source>
</evidence>
<protein>
    <submittedName>
        <fullName evidence="13">Rab11 family-interacting protein 3</fullName>
    </submittedName>
</protein>
<feature type="compositionally biased region" description="Low complexity" evidence="10">
    <location>
        <begin position="431"/>
        <end position="441"/>
    </location>
</feature>
<evidence type="ECO:0000256" key="7">
    <source>
        <dbReference type="ARBA" id="ARBA00023054"/>
    </source>
</evidence>
<dbReference type="FunFam" id="1.20.5.2440:FF:000001">
    <property type="entry name" value="RAB11 family interacting protein 4"/>
    <property type="match status" value="1"/>
</dbReference>
<evidence type="ECO:0000313" key="14">
    <source>
        <dbReference type="Proteomes" id="UP001174136"/>
    </source>
</evidence>
<keyword evidence="9" id="KW-0131">Cell cycle</keyword>
<dbReference type="GO" id="GO:0051301">
    <property type="term" value="P:cell division"/>
    <property type="evidence" value="ECO:0007669"/>
    <property type="project" value="UniProtKB-KW"/>
</dbReference>
<evidence type="ECO:0000256" key="8">
    <source>
        <dbReference type="ARBA" id="ARBA00023136"/>
    </source>
</evidence>
<feature type="compositionally biased region" description="Polar residues" evidence="10">
    <location>
        <begin position="318"/>
        <end position="346"/>
    </location>
</feature>
<dbReference type="PANTHER" id="PTHR15726:SF6">
    <property type="entry name" value="RAB11 FAMILY-INTERACTING PROTEIN 3"/>
    <property type="match status" value="1"/>
</dbReference>
<dbReference type="EMBL" id="JAOPHQ010001477">
    <property type="protein sequence ID" value="KAK0150477.1"/>
    <property type="molecule type" value="Genomic_DNA"/>
</dbReference>
<dbReference type="Gene3D" id="1.10.238.10">
    <property type="entry name" value="EF-hand"/>
    <property type="match status" value="1"/>
</dbReference>
<dbReference type="InterPro" id="IPR011992">
    <property type="entry name" value="EF-hand-dom_pair"/>
</dbReference>
<dbReference type="AlphaFoldDB" id="A0AA47N1B7"/>
<dbReference type="GO" id="GO:0032154">
    <property type="term" value="C:cleavage furrow"/>
    <property type="evidence" value="ECO:0007669"/>
    <property type="project" value="UniProtKB-SubCell"/>
</dbReference>
<dbReference type="InterPro" id="IPR002048">
    <property type="entry name" value="EF_hand_dom"/>
</dbReference>
<feature type="domain" description="EF-hand" evidence="11">
    <location>
        <begin position="477"/>
        <end position="512"/>
    </location>
</feature>
<dbReference type="PANTHER" id="PTHR15726">
    <property type="entry name" value="RAB11-FAMILY INTERACTING PROTEIN"/>
    <property type="match status" value="1"/>
</dbReference>
<name>A0AA47N1B7_MERPO</name>
<keyword evidence="5" id="KW-0132">Cell division</keyword>
<proteinExistence type="predicted"/>
<feature type="compositionally biased region" description="Basic and acidic residues" evidence="10">
    <location>
        <begin position="167"/>
        <end position="176"/>
    </location>
</feature>
<dbReference type="InterPro" id="IPR051977">
    <property type="entry name" value="Rab11-interacting_regulator"/>
</dbReference>
<accession>A0AA47N1B7</accession>
<dbReference type="GO" id="GO:0055038">
    <property type="term" value="C:recycling endosome membrane"/>
    <property type="evidence" value="ECO:0007669"/>
    <property type="project" value="UniProtKB-SubCell"/>
</dbReference>
<dbReference type="PROSITE" id="PS50222">
    <property type="entry name" value="EF_HAND_2"/>
    <property type="match status" value="1"/>
</dbReference>
<dbReference type="Pfam" id="PF09457">
    <property type="entry name" value="RBD-FIP"/>
    <property type="match status" value="1"/>
</dbReference>
<feature type="region of interest" description="Disordered" evidence="10">
    <location>
        <begin position="137"/>
        <end position="180"/>
    </location>
</feature>
<dbReference type="GO" id="GO:0030139">
    <property type="term" value="C:endocytic vesicle"/>
    <property type="evidence" value="ECO:0007669"/>
    <property type="project" value="TreeGrafter"/>
</dbReference>
<dbReference type="InterPro" id="IPR037245">
    <property type="entry name" value="FIP-RBD_C_sf"/>
</dbReference>
<evidence type="ECO:0000256" key="1">
    <source>
        <dbReference type="ARBA" id="ARBA00004214"/>
    </source>
</evidence>
<dbReference type="GO" id="GO:0030496">
    <property type="term" value="C:midbody"/>
    <property type="evidence" value="ECO:0007669"/>
    <property type="project" value="UniProtKB-SubCell"/>
</dbReference>
<keyword evidence="8" id="KW-0472">Membrane</keyword>
<keyword evidence="6" id="KW-0967">Endosome</keyword>
<feature type="region of interest" description="Disordered" evidence="10">
    <location>
        <begin position="401"/>
        <end position="453"/>
    </location>
</feature>
<keyword evidence="4" id="KW-0813">Transport</keyword>
<feature type="region of interest" description="Disordered" evidence="10">
    <location>
        <begin position="908"/>
        <end position="936"/>
    </location>
</feature>
<dbReference type="PROSITE" id="PS51511">
    <property type="entry name" value="FIP_RBD"/>
    <property type="match status" value="1"/>
</dbReference>
<dbReference type="Gene3D" id="1.20.5.2440">
    <property type="match status" value="1"/>
</dbReference>
<dbReference type="Pfam" id="PF13499">
    <property type="entry name" value="EF-hand_7"/>
    <property type="match status" value="1"/>
</dbReference>
<evidence type="ECO:0000256" key="2">
    <source>
        <dbReference type="ARBA" id="ARBA00004626"/>
    </source>
</evidence>
<dbReference type="SUPFAM" id="SSF144270">
    <property type="entry name" value="Eferin C-derminal domain-like"/>
    <property type="match status" value="1"/>
</dbReference>
<evidence type="ECO:0000256" key="5">
    <source>
        <dbReference type="ARBA" id="ARBA00022618"/>
    </source>
</evidence>
<dbReference type="InterPro" id="IPR057316">
    <property type="entry name" value="Rab11-FIP3/4_dom"/>
</dbReference>
<comment type="subcellular location">
    <subcellularLocation>
        <location evidence="2">Cleavage furrow</location>
    </subcellularLocation>
    <subcellularLocation>
        <location evidence="1">Midbody</location>
    </subcellularLocation>
    <subcellularLocation>
        <location evidence="3">Recycling endosome membrane</location>
        <topology evidence="3">Peripheral membrane protein</topology>
    </subcellularLocation>
</comment>
<dbReference type="SMART" id="SM00054">
    <property type="entry name" value="EFh"/>
    <property type="match status" value="2"/>
</dbReference>
<sequence length="1077" mass="117789">MEDVLSAPRGLSEWRSKRPSLDFLTLESDKGTMFPPNNSGQTGLDLVNIDQDNDLGSRKEFLQEGEANIDNLLWSAGYFCAEDVLQLQGVPHPPPLHRPITEKPEEAESIGDGSLSWLFGPGSPDLRWGSSLEGLGLSQEESAQDQTSQGHEGDLISLSVPSSPGQEAHRTSEHSSHTSTLLVDLLSGELPFSSSTLLTPRCLREDNPQGVTQESPGEEEGGAFQSPETAALPTAGNETPQSSPDIFHLHTDCASTLQVISDGALPLLDSEIPGCQGNGSLSHTGRSSLTCPGELLDIPAEKPEGGLPMPALATAHLTSQSSGDCESPAPCSQSLSDPTSTLQPSETRPLDEGVLVAAELPGDPGSLETACGVGVMDQQVSSGHEGVAATALDLCLKTKEPPCQASGPASPLTLTAGADDAMRPTTPNQASPEPDSPGSSSPEPPEWTKSHEDRMSLSKMVAPDSLGVVSTVTQKEESVSPLKAVFDALDQDGDGFVRIEEFMEFAAAYGADQVKDLTRFLDPSGLGVISFEDFHRGISTIGSGGPEPQLYDVHYSPGDGAVGCHEEYDEQNEVTDSAYLGSESTYSECETFTDEDTGVLLPPEMHEEVETDSGIEATLHDAEDSGNRFSLNSELQDLSVVTVMGGGEEEHFEDFGENHGAELLESGGVEEQEEGGGPGALHTPEQINGSSLLMSPSAPAPLSDCLRSFLREEAQDFFCSQCHKQINRLEDLSTRLNFLEMTSSGKRLSSKKVARHLLQNSSMTLDTMSDLTRDILELADNDITDKVLLLERRVAELEKDSNASGEVHARLRQENLQLVHRANALEEQLKEQELYAEECLEQEERRHKEALSKMEREMGLELENLQTRLQQLDEENSELRSCVPCLRANIERLEEEKRRSQDELEEVAERLNEEQEARRKMADKLSHERHLSQKEKESTQELIEDLRKQLEHLQLYKLEAEGRRGRSPSAGLQEYHTRTREAELEHEVKRLKQDNRSLKEQNDELNGQIINLSIQGAKNLMTAPFSDSLAAEINSVSRGELMEAVHKQEEINYRLQDYIDKIIVAIMECNPSILEVK</sequence>
<evidence type="ECO:0000256" key="9">
    <source>
        <dbReference type="ARBA" id="ARBA00023306"/>
    </source>
</evidence>
<keyword evidence="7" id="KW-0175">Coiled coil</keyword>
<feature type="compositionally biased region" description="Polar residues" evidence="10">
    <location>
        <begin position="139"/>
        <end position="150"/>
    </location>
</feature>
<dbReference type="GO" id="GO:0032456">
    <property type="term" value="P:endocytic recycling"/>
    <property type="evidence" value="ECO:0007669"/>
    <property type="project" value="TreeGrafter"/>
</dbReference>
<evidence type="ECO:0000256" key="6">
    <source>
        <dbReference type="ARBA" id="ARBA00022753"/>
    </source>
</evidence>
<feature type="region of interest" description="Disordered" evidence="10">
    <location>
        <begin position="197"/>
        <end position="246"/>
    </location>
</feature>
<dbReference type="GO" id="GO:0005509">
    <property type="term" value="F:calcium ion binding"/>
    <property type="evidence" value="ECO:0007669"/>
    <property type="project" value="InterPro"/>
</dbReference>
<keyword evidence="14" id="KW-1185">Reference proteome</keyword>
<dbReference type="InterPro" id="IPR019018">
    <property type="entry name" value="Rab-bd_FIP-RBD"/>
</dbReference>
<dbReference type="Pfam" id="PF25450">
    <property type="entry name" value="Rab11-FIP3"/>
    <property type="match status" value="1"/>
</dbReference>
<feature type="region of interest" description="Disordered" evidence="10">
    <location>
        <begin position="318"/>
        <end position="347"/>
    </location>
</feature>
<evidence type="ECO:0000256" key="4">
    <source>
        <dbReference type="ARBA" id="ARBA00022448"/>
    </source>
</evidence>
<reference evidence="13" key="1">
    <citation type="journal article" date="2023" name="Front. Mar. Sci.">
        <title>A new Merluccius polli reference genome to investigate the effects of global change in West African waters.</title>
        <authorList>
            <person name="Mateo J.L."/>
            <person name="Blanco-Fernandez C."/>
            <person name="Garcia-Vazquez E."/>
            <person name="Machado-Schiaffino G."/>
        </authorList>
    </citation>
    <scope>NUCLEOTIDE SEQUENCE</scope>
    <source>
        <strain evidence="13">C29</strain>
        <tissue evidence="13">Fin</tissue>
    </source>
</reference>
<dbReference type="SUPFAM" id="SSF47473">
    <property type="entry name" value="EF-hand"/>
    <property type="match status" value="1"/>
</dbReference>
<organism evidence="13 14">
    <name type="scientific">Merluccius polli</name>
    <name type="common">Benguela hake</name>
    <name type="synonym">Merluccius cadenati</name>
    <dbReference type="NCBI Taxonomy" id="89951"/>
    <lineage>
        <taxon>Eukaryota</taxon>
        <taxon>Metazoa</taxon>
        <taxon>Chordata</taxon>
        <taxon>Craniata</taxon>
        <taxon>Vertebrata</taxon>
        <taxon>Euteleostomi</taxon>
        <taxon>Actinopterygii</taxon>
        <taxon>Neopterygii</taxon>
        <taxon>Teleostei</taxon>
        <taxon>Neoteleostei</taxon>
        <taxon>Acanthomorphata</taxon>
        <taxon>Zeiogadaria</taxon>
        <taxon>Gadariae</taxon>
        <taxon>Gadiformes</taxon>
        <taxon>Gadoidei</taxon>
        <taxon>Merlucciidae</taxon>
        <taxon>Merluccius</taxon>
    </lineage>
</organism>